<evidence type="ECO:0000259" key="6">
    <source>
        <dbReference type="PROSITE" id="PS51160"/>
    </source>
</evidence>
<feature type="active site" evidence="4">
    <location>
        <position position="38"/>
    </location>
</feature>
<dbReference type="PANTHER" id="PTHR47268">
    <property type="entry name" value="ACYLPHOSPHATASE"/>
    <property type="match status" value="1"/>
</dbReference>
<dbReference type="EMBL" id="BAABFN010000002">
    <property type="protein sequence ID" value="GAA4308682.1"/>
    <property type="molecule type" value="Genomic_DNA"/>
</dbReference>
<organism evidence="7 8">
    <name type="scientific">Compostibacter hankyongensis</name>
    <dbReference type="NCBI Taxonomy" id="1007089"/>
    <lineage>
        <taxon>Bacteria</taxon>
        <taxon>Pseudomonadati</taxon>
        <taxon>Bacteroidota</taxon>
        <taxon>Chitinophagia</taxon>
        <taxon>Chitinophagales</taxon>
        <taxon>Chitinophagaceae</taxon>
        <taxon>Compostibacter</taxon>
    </lineage>
</organism>
<dbReference type="PROSITE" id="PS51160">
    <property type="entry name" value="ACYLPHOSPHATASE_3"/>
    <property type="match status" value="1"/>
</dbReference>
<gene>
    <name evidence="7" type="ORF">GCM10023143_16220</name>
</gene>
<evidence type="ECO:0000256" key="1">
    <source>
        <dbReference type="ARBA" id="ARBA00005614"/>
    </source>
</evidence>
<accession>A0ABP8FQ69</accession>
<name>A0ABP8FQ69_9BACT</name>
<dbReference type="InterPro" id="IPR036046">
    <property type="entry name" value="Acylphosphatase-like_dom_sf"/>
</dbReference>
<dbReference type="EC" id="3.6.1.7" evidence="2 4"/>
<reference evidence="8" key="1">
    <citation type="journal article" date="2019" name="Int. J. Syst. Evol. Microbiol.">
        <title>The Global Catalogue of Microorganisms (GCM) 10K type strain sequencing project: providing services to taxonomists for standard genome sequencing and annotation.</title>
        <authorList>
            <consortium name="The Broad Institute Genomics Platform"/>
            <consortium name="The Broad Institute Genome Sequencing Center for Infectious Disease"/>
            <person name="Wu L."/>
            <person name="Ma J."/>
        </authorList>
    </citation>
    <scope>NUCLEOTIDE SEQUENCE [LARGE SCALE GENOMIC DNA]</scope>
    <source>
        <strain evidence="8">JCM 17664</strain>
    </source>
</reference>
<proteinExistence type="inferred from homology"/>
<dbReference type="RefSeq" id="WP_344978084.1">
    <property type="nucleotide sequence ID" value="NZ_BAABFN010000002.1"/>
</dbReference>
<evidence type="ECO:0000256" key="2">
    <source>
        <dbReference type="ARBA" id="ARBA00012150"/>
    </source>
</evidence>
<feature type="active site" evidence="4">
    <location>
        <position position="20"/>
    </location>
</feature>
<keyword evidence="8" id="KW-1185">Reference proteome</keyword>
<comment type="catalytic activity">
    <reaction evidence="3 4">
        <text>an acyl phosphate + H2O = a carboxylate + phosphate + H(+)</text>
        <dbReference type="Rhea" id="RHEA:14965"/>
        <dbReference type="ChEBI" id="CHEBI:15377"/>
        <dbReference type="ChEBI" id="CHEBI:15378"/>
        <dbReference type="ChEBI" id="CHEBI:29067"/>
        <dbReference type="ChEBI" id="CHEBI:43474"/>
        <dbReference type="ChEBI" id="CHEBI:59918"/>
        <dbReference type="EC" id="3.6.1.7"/>
    </reaction>
</comment>
<comment type="similarity">
    <text evidence="1 5">Belongs to the acylphosphatase family.</text>
</comment>
<dbReference type="InterPro" id="IPR001792">
    <property type="entry name" value="Acylphosphatase-like_dom"/>
</dbReference>
<dbReference type="Gene3D" id="3.30.70.100">
    <property type="match status" value="1"/>
</dbReference>
<dbReference type="SUPFAM" id="SSF54975">
    <property type="entry name" value="Acylphosphatase/BLUF domain-like"/>
    <property type="match status" value="1"/>
</dbReference>
<comment type="caution">
    <text evidence="7">The sequence shown here is derived from an EMBL/GenBank/DDBJ whole genome shotgun (WGS) entry which is preliminary data.</text>
</comment>
<evidence type="ECO:0000256" key="5">
    <source>
        <dbReference type="RuleBase" id="RU004168"/>
    </source>
</evidence>
<evidence type="ECO:0000313" key="7">
    <source>
        <dbReference type="EMBL" id="GAA4308682.1"/>
    </source>
</evidence>
<evidence type="ECO:0000256" key="3">
    <source>
        <dbReference type="ARBA" id="ARBA00047645"/>
    </source>
</evidence>
<sequence>MSRIHKSIMVTGKVQGVYYRAATREQALALGVTGTVENRADGTVVLEAEGEAAAVDALIRWCRQGPPAAEVTGLTVTEGAVQGYAGFEVIRSR</sequence>
<evidence type="ECO:0000256" key="4">
    <source>
        <dbReference type="PROSITE-ProRule" id="PRU00520"/>
    </source>
</evidence>
<dbReference type="InterPro" id="IPR020456">
    <property type="entry name" value="Acylphosphatase"/>
</dbReference>
<evidence type="ECO:0000313" key="8">
    <source>
        <dbReference type="Proteomes" id="UP001501207"/>
    </source>
</evidence>
<protein>
    <recommendedName>
        <fullName evidence="2 4">acylphosphatase</fullName>
        <ecNumber evidence="2 4">3.6.1.7</ecNumber>
    </recommendedName>
</protein>
<dbReference type="Proteomes" id="UP001501207">
    <property type="component" value="Unassembled WGS sequence"/>
</dbReference>
<dbReference type="PANTHER" id="PTHR47268:SF4">
    <property type="entry name" value="ACYLPHOSPHATASE"/>
    <property type="match status" value="1"/>
</dbReference>
<dbReference type="Pfam" id="PF00708">
    <property type="entry name" value="Acylphosphatase"/>
    <property type="match status" value="1"/>
</dbReference>
<keyword evidence="4" id="KW-0378">Hydrolase</keyword>
<feature type="domain" description="Acylphosphatase-like" evidence="6">
    <location>
        <begin position="5"/>
        <end position="91"/>
    </location>
</feature>